<dbReference type="AlphaFoldDB" id="B0VZ99"/>
<evidence type="ECO:0000313" key="2">
    <source>
        <dbReference type="EnsemblMetazoa" id="CPIJ000036-PA"/>
    </source>
</evidence>
<evidence type="ECO:0000313" key="3">
    <source>
        <dbReference type="Proteomes" id="UP000002320"/>
    </source>
</evidence>
<dbReference type="VEuPathDB" id="VectorBase:CPIJ000036"/>
<accession>B0VZ99</accession>
<dbReference type="InParanoid" id="B0VZ99"/>
<dbReference type="STRING" id="7176.B0VZ99"/>
<evidence type="ECO:0000313" key="1">
    <source>
        <dbReference type="EMBL" id="EDS25659.1"/>
    </source>
</evidence>
<organism>
    <name type="scientific">Culex quinquefasciatus</name>
    <name type="common">Southern house mosquito</name>
    <name type="synonym">Culex pungens</name>
    <dbReference type="NCBI Taxonomy" id="7176"/>
    <lineage>
        <taxon>Eukaryota</taxon>
        <taxon>Metazoa</taxon>
        <taxon>Ecdysozoa</taxon>
        <taxon>Arthropoda</taxon>
        <taxon>Hexapoda</taxon>
        <taxon>Insecta</taxon>
        <taxon>Pterygota</taxon>
        <taxon>Neoptera</taxon>
        <taxon>Endopterygota</taxon>
        <taxon>Diptera</taxon>
        <taxon>Nematocera</taxon>
        <taxon>Culicoidea</taxon>
        <taxon>Culicidae</taxon>
        <taxon>Culicinae</taxon>
        <taxon>Culicini</taxon>
        <taxon>Culex</taxon>
        <taxon>Culex</taxon>
    </lineage>
</organism>
<dbReference type="HOGENOM" id="CLU_2608371_0_0_1"/>
<dbReference type="InterPro" id="IPR032466">
    <property type="entry name" value="Metal_Hydrolase"/>
</dbReference>
<sequence>MSLVTCSNPHRLYTYTRHHLPLLLTAVNEGCLSLEDFIAKFYKNPKRNFGLPEQPNTYVEVDFNEEWIIPEVPPHHKAR</sequence>
<proteinExistence type="predicted"/>
<protein>
    <submittedName>
        <fullName evidence="1 2">Uncharacterized protein</fullName>
    </submittedName>
</protein>
<dbReference type="eggNOG" id="KOG0370">
    <property type="taxonomic scope" value="Eukaryota"/>
</dbReference>
<dbReference type="KEGG" id="cqu:CpipJ_CPIJ000036"/>
<name>B0VZ99_CULQU</name>
<dbReference type="EnsemblMetazoa" id="CPIJ000036-RA">
    <property type="protein sequence ID" value="CPIJ000036-PA"/>
    <property type="gene ID" value="CPIJ000036"/>
</dbReference>
<dbReference type="Gene3D" id="3.20.20.140">
    <property type="entry name" value="Metal-dependent hydrolases"/>
    <property type="match status" value="1"/>
</dbReference>
<gene>
    <name evidence="2" type="primary">6030823</name>
    <name evidence="1" type="ORF">CpipJ_CPIJ000036</name>
</gene>
<dbReference type="SUPFAM" id="SSF51556">
    <property type="entry name" value="Metallo-dependent hydrolases"/>
    <property type="match status" value="1"/>
</dbReference>
<reference evidence="2" key="2">
    <citation type="submission" date="2021-02" db="UniProtKB">
        <authorList>
            <consortium name="EnsemblMetazoa"/>
        </authorList>
    </citation>
    <scope>IDENTIFICATION</scope>
    <source>
        <strain evidence="2">JHB</strain>
    </source>
</reference>
<dbReference type="Proteomes" id="UP000002320">
    <property type="component" value="Unassembled WGS sequence"/>
</dbReference>
<dbReference type="EMBL" id="DS231813">
    <property type="protein sequence ID" value="EDS25659.1"/>
    <property type="molecule type" value="Genomic_DNA"/>
</dbReference>
<keyword evidence="3" id="KW-1185">Reference proteome</keyword>
<reference evidence="1" key="1">
    <citation type="submission" date="2007-03" db="EMBL/GenBank/DDBJ databases">
        <title>Annotation of Culex pipiens quinquefasciatus.</title>
        <authorList>
            <consortium name="The Broad Institute Genome Sequencing Platform"/>
            <person name="Atkinson P.W."/>
            <person name="Hemingway J."/>
            <person name="Christensen B.M."/>
            <person name="Higgs S."/>
            <person name="Kodira C."/>
            <person name="Hannick L."/>
            <person name="Megy K."/>
            <person name="O'Leary S."/>
            <person name="Pearson M."/>
            <person name="Haas B.J."/>
            <person name="Mauceli E."/>
            <person name="Wortman J.R."/>
            <person name="Lee N.H."/>
            <person name="Guigo R."/>
            <person name="Stanke M."/>
            <person name="Alvarado L."/>
            <person name="Amedeo P."/>
            <person name="Antoine C.H."/>
            <person name="Arensburger P."/>
            <person name="Bidwell S.L."/>
            <person name="Crawford M."/>
            <person name="Camaro F."/>
            <person name="Devon K."/>
            <person name="Engels R."/>
            <person name="Hammond M."/>
            <person name="Howarth C."/>
            <person name="Koehrsen M."/>
            <person name="Lawson D."/>
            <person name="Montgomery P."/>
            <person name="Nene V."/>
            <person name="Nusbaum C."/>
            <person name="Puiu D."/>
            <person name="Romero-Severson J."/>
            <person name="Severson D.W."/>
            <person name="Shumway M."/>
            <person name="Sisk P."/>
            <person name="Stolte C."/>
            <person name="Zeng Q."/>
            <person name="Eisenstadt E."/>
            <person name="Fraser-Liggett C."/>
            <person name="Strausberg R."/>
            <person name="Galagan J."/>
            <person name="Birren B."/>
            <person name="Collins F.H."/>
        </authorList>
    </citation>
    <scope>NUCLEOTIDE SEQUENCE [LARGE SCALE GENOMIC DNA]</scope>
    <source>
        <strain evidence="1">JHB</strain>
    </source>
</reference>